<dbReference type="Gene3D" id="1.10.287.1260">
    <property type="match status" value="1"/>
</dbReference>
<feature type="transmembrane region" description="Helical" evidence="8">
    <location>
        <begin position="148"/>
        <end position="165"/>
    </location>
</feature>
<evidence type="ECO:0000256" key="5">
    <source>
        <dbReference type="ARBA" id="ARBA00022989"/>
    </source>
</evidence>
<feature type="transmembrane region" description="Helical" evidence="8">
    <location>
        <begin position="186"/>
        <end position="215"/>
    </location>
</feature>
<keyword evidence="9" id="KW-0732">Signal</keyword>
<protein>
    <submittedName>
        <fullName evidence="13">Small-conductance mechanosensitive channel</fullName>
    </submittedName>
</protein>
<comment type="similarity">
    <text evidence="2">Belongs to the MscS (TC 1.A.23) family.</text>
</comment>
<feature type="compositionally biased region" description="Low complexity" evidence="7">
    <location>
        <begin position="23"/>
        <end position="33"/>
    </location>
</feature>
<sequence length="792" mass="85028">MKSMIFALLTALILPLQAMAQEAAQEPAPNETASEQAADQPADKSSLDLLLDVIEDDSARAKLIEQLRDAGADAAATPDQIVETLSDGTPPPESLSFGRRIAIITQDAAEDLAGSVTAVWTQMTTAPAVFDGLRGNELTVLWEAFQELIFVIAATIVVYLVLRRIGKSIYVRMGASARDGGFARTATLYVASGFIDVLNVVIAWAAGYAIATLALGEFGQIGIRQTLYLNAFLLVEMAKVAVRLVLSPSATHLRPIPIGDRAARYLSSRLNLLISIGGYGQLLIVPIINANASYAAGRAVSTLIAFLILAIAVVLVVRNRKPVADWMLGTNDPLPAGAEPPEHVAQALADPDTAVAAEAVTPEDTAAGLQPALAAEPAPRRRTGTLHFLASHWHWPALAYLLVMFLIVLVRPGDAAFRSFVASGQVAVIGLIGLAISGAISRTMARGVSLPEGINARMPLLETRLNRFVPRVLFVLRLVIFAAVVAVALNAIDLIDLRAWMTSQFGAQLTSAFFSVFAILVVGFLIWLGLTSWVDYRLNPEYGNVPTARERTLLTLLRNAATIALVIITSMFALSEIGLDIAPLLASAGVLGLAIGFGAQKMVQDIITGIFIQFENAMNVGDVVTVGGTTGTVERLTIRSVSLRDVAGAFHIIPFSSVDMVTNYMRDFGYFVCDMGVAYRENVEEVKQAMLDAFEELRGDPDQAAKIIADLEWFGLQSFGDSAVVCRARIKCVPGQQWGVGRAYNGVLKQVFDDRNIEIPFPHQTIFLGESKDGKTQTFKVSPDKLAAGTQD</sequence>
<dbReference type="Pfam" id="PF21088">
    <property type="entry name" value="MS_channel_1st"/>
    <property type="match status" value="1"/>
</dbReference>
<feature type="transmembrane region" description="Helical" evidence="8">
    <location>
        <begin position="555"/>
        <end position="575"/>
    </location>
</feature>
<organism evidence="13 14">
    <name type="scientific">Pseudooceanicola nitratireducens</name>
    <dbReference type="NCBI Taxonomy" id="517719"/>
    <lineage>
        <taxon>Bacteria</taxon>
        <taxon>Pseudomonadati</taxon>
        <taxon>Pseudomonadota</taxon>
        <taxon>Alphaproteobacteria</taxon>
        <taxon>Rhodobacterales</taxon>
        <taxon>Paracoccaceae</taxon>
        <taxon>Pseudooceanicola</taxon>
    </lineage>
</organism>
<keyword evidence="5 8" id="KW-1133">Transmembrane helix</keyword>
<dbReference type="InterPro" id="IPR049142">
    <property type="entry name" value="MS_channel_1st"/>
</dbReference>
<keyword evidence="3" id="KW-1003">Cell membrane</keyword>
<evidence type="ECO:0000256" key="3">
    <source>
        <dbReference type="ARBA" id="ARBA00022475"/>
    </source>
</evidence>
<dbReference type="InterPro" id="IPR057485">
    <property type="entry name" value="YbiO-like_TM1"/>
</dbReference>
<dbReference type="Pfam" id="PF00924">
    <property type="entry name" value="MS_channel_2nd"/>
    <property type="match status" value="1"/>
</dbReference>
<evidence type="ECO:0000256" key="4">
    <source>
        <dbReference type="ARBA" id="ARBA00022692"/>
    </source>
</evidence>
<feature type="transmembrane region" description="Helical" evidence="8">
    <location>
        <begin position="472"/>
        <end position="492"/>
    </location>
</feature>
<dbReference type="RefSeq" id="WP_093445827.1">
    <property type="nucleotide sequence ID" value="NZ_FNZG01000001.1"/>
</dbReference>
<keyword evidence="6 8" id="KW-0472">Membrane</keyword>
<dbReference type="PANTHER" id="PTHR30460:SF0">
    <property type="entry name" value="MODERATE CONDUCTANCE MECHANOSENSITIVE CHANNEL YBIO"/>
    <property type="match status" value="1"/>
</dbReference>
<feature type="domain" description="Mechanosensitive ion channel transmembrane helices 2/3" evidence="11">
    <location>
        <begin position="562"/>
        <end position="600"/>
    </location>
</feature>
<dbReference type="InterPro" id="IPR011014">
    <property type="entry name" value="MscS_channel_TM-2"/>
</dbReference>
<dbReference type="EMBL" id="FOLX01000001">
    <property type="protein sequence ID" value="SFD03423.1"/>
    <property type="molecule type" value="Genomic_DNA"/>
</dbReference>
<evidence type="ECO:0000256" key="8">
    <source>
        <dbReference type="SAM" id="Phobius"/>
    </source>
</evidence>
<feature type="transmembrane region" description="Helical" evidence="8">
    <location>
        <begin position="416"/>
        <end position="436"/>
    </location>
</feature>
<dbReference type="InterPro" id="IPR023408">
    <property type="entry name" value="MscS_beta-dom_sf"/>
</dbReference>
<keyword evidence="14" id="KW-1185">Reference proteome</keyword>
<dbReference type="OrthoDB" id="9814206at2"/>
<evidence type="ECO:0000259" key="12">
    <source>
        <dbReference type="Pfam" id="PF25392"/>
    </source>
</evidence>
<proteinExistence type="inferred from homology"/>
<gene>
    <name evidence="13" type="ORF">SAMN05421762_3266</name>
</gene>
<feature type="transmembrane region" description="Helical" evidence="8">
    <location>
        <begin position="512"/>
        <end position="534"/>
    </location>
</feature>
<dbReference type="GO" id="GO:0005886">
    <property type="term" value="C:plasma membrane"/>
    <property type="evidence" value="ECO:0007669"/>
    <property type="project" value="UniProtKB-SubCell"/>
</dbReference>
<dbReference type="InterPro" id="IPR010920">
    <property type="entry name" value="LSM_dom_sf"/>
</dbReference>
<evidence type="ECO:0000256" key="9">
    <source>
        <dbReference type="SAM" id="SignalP"/>
    </source>
</evidence>
<feature type="domain" description="Mechanosensitive ion channel MscS" evidence="10">
    <location>
        <begin position="602"/>
        <end position="665"/>
    </location>
</feature>
<feature type="signal peptide" evidence="9">
    <location>
        <begin position="1"/>
        <end position="20"/>
    </location>
</feature>
<feature type="transmembrane region" description="Helical" evidence="8">
    <location>
        <begin position="295"/>
        <end position="317"/>
    </location>
</feature>
<feature type="chain" id="PRO_5014181469" evidence="9">
    <location>
        <begin position="21"/>
        <end position="792"/>
    </location>
</feature>
<dbReference type="Gene3D" id="2.30.30.60">
    <property type="match status" value="1"/>
</dbReference>
<evidence type="ECO:0000259" key="11">
    <source>
        <dbReference type="Pfam" id="PF21088"/>
    </source>
</evidence>
<feature type="transmembrane region" description="Helical" evidence="8">
    <location>
        <begin position="270"/>
        <end position="289"/>
    </location>
</feature>
<dbReference type="SUPFAM" id="SSF82689">
    <property type="entry name" value="Mechanosensitive channel protein MscS (YggB), C-terminal domain"/>
    <property type="match status" value="1"/>
</dbReference>
<dbReference type="Pfam" id="PF25392">
    <property type="entry name" value="MS_channel_TM1"/>
    <property type="match status" value="1"/>
</dbReference>
<feature type="domain" description="Moderate conductance mechanosensitive channel YbiO-like transmembrane helix 1" evidence="12">
    <location>
        <begin position="422"/>
        <end position="500"/>
    </location>
</feature>
<evidence type="ECO:0000256" key="6">
    <source>
        <dbReference type="ARBA" id="ARBA00023136"/>
    </source>
</evidence>
<name>A0A1I1P8S7_9RHOB</name>
<evidence type="ECO:0000256" key="1">
    <source>
        <dbReference type="ARBA" id="ARBA00004651"/>
    </source>
</evidence>
<dbReference type="SUPFAM" id="SSF82861">
    <property type="entry name" value="Mechanosensitive channel protein MscS (YggB), transmembrane region"/>
    <property type="match status" value="1"/>
</dbReference>
<feature type="transmembrane region" description="Helical" evidence="8">
    <location>
        <begin position="581"/>
        <end position="599"/>
    </location>
</feature>
<feature type="region of interest" description="Disordered" evidence="7">
    <location>
        <begin position="23"/>
        <end position="42"/>
    </location>
</feature>
<dbReference type="InterPro" id="IPR006685">
    <property type="entry name" value="MscS_channel_2nd"/>
</dbReference>
<dbReference type="AlphaFoldDB" id="A0A1I1P8S7"/>
<evidence type="ECO:0000256" key="7">
    <source>
        <dbReference type="SAM" id="MobiDB-lite"/>
    </source>
</evidence>
<dbReference type="InterPro" id="IPR011066">
    <property type="entry name" value="MscS_channel_C_sf"/>
</dbReference>
<dbReference type="GO" id="GO:0008381">
    <property type="term" value="F:mechanosensitive monoatomic ion channel activity"/>
    <property type="evidence" value="ECO:0007669"/>
    <property type="project" value="InterPro"/>
</dbReference>
<accession>A0A1I1P8S7</accession>
<reference evidence="13 14" key="1">
    <citation type="submission" date="2016-10" db="EMBL/GenBank/DDBJ databases">
        <authorList>
            <person name="de Groot N.N."/>
        </authorList>
    </citation>
    <scope>NUCLEOTIDE SEQUENCE [LARGE SCALE GENOMIC DNA]</scope>
    <source>
        <strain evidence="13 14">DSM 29619</strain>
    </source>
</reference>
<evidence type="ECO:0000313" key="13">
    <source>
        <dbReference type="EMBL" id="SFD03423.1"/>
    </source>
</evidence>
<feature type="transmembrane region" description="Helical" evidence="8">
    <location>
        <begin position="227"/>
        <end position="246"/>
    </location>
</feature>
<dbReference type="Gene3D" id="3.30.70.100">
    <property type="match status" value="1"/>
</dbReference>
<dbReference type="STRING" id="517719.SAMN05421762_3266"/>
<comment type="subcellular location">
    <subcellularLocation>
        <location evidence="1">Cell membrane</location>
        <topology evidence="1">Multi-pass membrane protein</topology>
    </subcellularLocation>
</comment>
<dbReference type="InterPro" id="IPR045276">
    <property type="entry name" value="YbiO_bact"/>
</dbReference>
<dbReference type="SUPFAM" id="SSF50182">
    <property type="entry name" value="Sm-like ribonucleoproteins"/>
    <property type="match status" value="1"/>
</dbReference>
<feature type="transmembrane region" description="Helical" evidence="8">
    <location>
        <begin position="388"/>
        <end position="410"/>
    </location>
</feature>
<evidence type="ECO:0000313" key="14">
    <source>
        <dbReference type="Proteomes" id="UP000231644"/>
    </source>
</evidence>
<dbReference type="Proteomes" id="UP000231644">
    <property type="component" value="Unassembled WGS sequence"/>
</dbReference>
<evidence type="ECO:0000256" key="2">
    <source>
        <dbReference type="ARBA" id="ARBA00008017"/>
    </source>
</evidence>
<dbReference type="PANTHER" id="PTHR30460">
    <property type="entry name" value="MODERATE CONDUCTANCE MECHANOSENSITIVE CHANNEL YBIO"/>
    <property type="match status" value="1"/>
</dbReference>
<evidence type="ECO:0000259" key="10">
    <source>
        <dbReference type="Pfam" id="PF00924"/>
    </source>
</evidence>
<keyword evidence="4 8" id="KW-0812">Transmembrane</keyword>